<sequence length="478" mass="54352">MAIVTGAEYVDRINKLQTEVWIEGDTVKEKISDHPVFKGVIKSQAELYDMQHQDHLKEIMYYQSKGKGEKFGTSYLIPKSRSDLEKRRKMSQVWARHTAGLMGRSPDYMNTALAAFASSVHLLKNQPNCFPEHLTAFYEYAASNDLSFTHTFINPQNNRSSLSCFEDDTTNARVIKRTEKGIVVRGAKLLATQGGITDEIIVFSAPGIQDESHAFAFSIPSNTKGLRFVCRKPLIGDGTNFNSPLSSRFEEMDSLVLFDEVLVPWERVFFYNNIRMANEFYKSGNFVPFALHQIVSRQVVKTEFILGIAQLVIDTINIGNYPHVQNKVTEIIKGLESSKALLLASEVQSLKDKNGVMLPDRTPLYVAVNQFQGNYPRFTEILQLLGASGMINLPQEKQFDSAIGEKLDYYMQGFEVNGKERVQLFSLAFDLCMSSFGSRQTLYERFFFGDPVRLSQTIYQTYEMECAKDFVKNIMNKK</sequence>
<dbReference type="NCBIfam" id="TIGR02309">
    <property type="entry name" value="HpaB-1"/>
    <property type="match status" value="1"/>
</dbReference>
<evidence type="ECO:0000256" key="1">
    <source>
        <dbReference type="ARBA" id="ARBA00022630"/>
    </source>
</evidence>
<dbReference type="RefSeq" id="WP_289216030.1">
    <property type="nucleotide sequence ID" value="NZ_JAPVRC010000004.1"/>
</dbReference>
<evidence type="ECO:0000313" key="7">
    <source>
        <dbReference type="Proteomes" id="UP001596494"/>
    </source>
</evidence>
<keyword evidence="1" id="KW-0285">Flavoprotein</keyword>
<dbReference type="InterPro" id="IPR004925">
    <property type="entry name" value="HpaB/PvcC/4-BUDH"/>
</dbReference>
<dbReference type="Gene3D" id="1.20.140.10">
    <property type="entry name" value="Butyryl-CoA Dehydrogenase, subunit A, domain 3"/>
    <property type="match status" value="1"/>
</dbReference>
<evidence type="ECO:0000256" key="3">
    <source>
        <dbReference type="ARBA" id="ARBA00023002"/>
    </source>
</evidence>
<accession>A0ABW2K5A4</accession>
<protein>
    <submittedName>
        <fullName evidence="6">4-hydroxyphenylacetate 3-monooxygenase, oxygenase component</fullName>
        <ecNumber evidence="6">1.14.14.9</ecNumber>
    </submittedName>
</protein>
<dbReference type="InterPro" id="IPR024719">
    <property type="entry name" value="HpaB/PvcC/4-BUDH_C"/>
</dbReference>
<dbReference type="InterPro" id="IPR046373">
    <property type="entry name" value="Acyl-CoA_Oxase/DH_mid-dom_sf"/>
</dbReference>
<feature type="domain" description="HpaB/PvcC/4-BUDH C-terminal" evidence="4">
    <location>
        <begin position="277"/>
        <end position="475"/>
    </location>
</feature>
<dbReference type="EC" id="1.14.14.9" evidence="6"/>
<evidence type="ECO:0000256" key="2">
    <source>
        <dbReference type="ARBA" id="ARBA00022827"/>
    </source>
</evidence>
<dbReference type="Pfam" id="PF11794">
    <property type="entry name" value="HpaB_N"/>
    <property type="match status" value="1"/>
</dbReference>
<dbReference type="InterPro" id="IPR012687">
    <property type="entry name" value="HpaB_Deino-type"/>
</dbReference>
<dbReference type="InterPro" id="IPR024674">
    <property type="entry name" value="HpaB/PvcC/4-BUDH_N"/>
</dbReference>
<gene>
    <name evidence="6" type="primary">hpaB</name>
    <name evidence="6" type="ORF">ACFQMN_14030</name>
</gene>
<dbReference type="PIRSF" id="PIRSF000331">
    <property type="entry name" value="HpaA_HpaB"/>
    <property type="match status" value="1"/>
</dbReference>
<keyword evidence="7" id="KW-1185">Reference proteome</keyword>
<keyword evidence="2" id="KW-0274">FAD</keyword>
<dbReference type="Gene3D" id="1.10.3140.10">
    <property type="entry name" value="4-hydroxybutyryl-coa dehydratase, domain 1"/>
    <property type="match status" value="1"/>
</dbReference>
<name>A0ABW2K5A4_9BACI</name>
<organism evidence="6 7">
    <name type="scientific">Halobacillus campisalis</name>
    <dbReference type="NCBI Taxonomy" id="435909"/>
    <lineage>
        <taxon>Bacteria</taxon>
        <taxon>Bacillati</taxon>
        <taxon>Bacillota</taxon>
        <taxon>Bacilli</taxon>
        <taxon>Bacillales</taxon>
        <taxon>Bacillaceae</taxon>
        <taxon>Halobacillus</taxon>
    </lineage>
</organism>
<dbReference type="Gene3D" id="2.40.110.10">
    <property type="entry name" value="Butyryl-CoA Dehydrogenase, subunit A, domain 2"/>
    <property type="match status" value="1"/>
</dbReference>
<dbReference type="Proteomes" id="UP001596494">
    <property type="component" value="Unassembled WGS sequence"/>
</dbReference>
<comment type="caution">
    <text evidence="6">The sequence shown here is derived from an EMBL/GenBank/DDBJ whole genome shotgun (WGS) entry which is preliminary data.</text>
</comment>
<dbReference type="SUPFAM" id="SSF56645">
    <property type="entry name" value="Acyl-CoA dehydrogenase NM domain-like"/>
    <property type="match status" value="1"/>
</dbReference>
<dbReference type="Pfam" id="PF03241">
    <property type="entry name" value="HpaB"/>
    <property type="match status" value="1"/>
</dbReference>
<evidence type="ECO:0000259" key="5">
    <source>
        <dbReference type="Pfam" id="PF11794"/>
    </source>
</evidence>
<dbReference type="PANTHER" id="PTHR36117">
    <property type="entry name" value="4-HYDROXYPHENYLACETATE 3-MONOOXYGENASE-RELATED"/>
    <property type="match status" value="1"/>
</dbReference>
<dbReference type="SUPFAM" id="SSF47203">
    <property type="entry name" value="Acyl-CoA dehydrogenase C-terminal domain-like"/>
    <property type="match status" value="1"/>
</dbReference>
<reference evidence="7" key="1">
    <citation type="journal article" date="2019" name="Int. J. Syst. Evol. Microbiol.">
        <title>The Global Catalogue of Microorganisms (GCM) 10K type strain sequencing project: providing services to taxonomists for standard genome sequencing and annotation.</title>
        <authorList>
            <consortium name="The Broad Institute Genomics Platform"/>
            <consortium name="The Broad Institute Genome Sequencing Center for Infectious Disease"/>
            <person name="Wu L."/>
            <person name="Ma J."/>
        </authorList>
    </citation>
    <scope>NUCLEOTIDE SEQUENCE [LARGE SCALE GENOMIC DNA]</scope>
    <source>
        <strain evidence="7">CCUG 73951</strain>
    </source>
</reference>
<dbReference type="EMBL" id="JBHTBY010000011">
    <property type="protein sequence ID" value="MFC7322001.1"/>
    <property type="molecule type" value="Genomic_DNA"/>
</dbReference>
<keyword evidence="3 6" id="KW-0560">Oxidoreductase</keyword>
<dbReference type="GO" id="GO:0052881">
    <property type="term" value="F:4-hydroxyphenylacetate 3-monooxygenase activity"/>
    <property type="evidence" value="ECO:0007669"/>
    <property type="project" value="UniProtKB-EC"/>
</dbReference>
<dbReference type="InterPro" id="IPR009100">
    <property type="entry name" value="AcylCoA_DH/oxidase_NM_dom_sf"/>
</dbReference>
<evidence type="ECO:0000259" key="4">
    <source>
        <dbReference type="Pfam" id="PF03241"/>
    </source>
</evidence>
<evidence type="ECO:0000313" key="6">
    <source>
        <dbReference type="EMBL" id="MFC7322001.1"/>
    </source>
</evidence>
<dbReference type="PANTHER" id="PTHR36117:SF3">
    <property type="entry name" value="4-HYDROXYPHENYLACETATE 3-MONOOXYGENASE-RELATED"/>
    <property type="match status" value="1"/>
</dbReference>
<dbReference type="InterPro" id="IPR036250">
    <property type="entry name" value="AcylCo_DH-like_C"/>
</dbReference>
<feature type="domain" description="HpaB/PvcC/4-BUDH N-terminal" evidence="5">
    <location>
        <begin position="5"/>
        <end position="269"/>
    </location>
</feature>
<proteinExistence type="predicted"/>